<dbReference type="Proteomes" id="UP001163321">
    <property type="component" value="Chromosome 6"/>
</dbReference>
<proteinExistence type="predicted"/>
<comment type="caution">
    <text evidence="1">The sequence shown here is derived from an EMBL/GenBank/DDBJ whole genome shotgun (WGS) entry which is preliminary data.</text>
</comment>
<reference evidence="1 2" key="1">
    <citation type="journal article" date="2022" name="bioRxiv">
        <title>The genome of the oomycete Peronosclerospora sorghi, a cosmopolitan pathogen of maize and sorghum, is inflated with dispersed pseudogenes.</title>
        <authorList>
            <person name="Fletcher K."/>
            <person name="Martin F."/>
            <person name="Isakeit T."/>
            <person name="Cavanaugh K."/>
            <person name="Magill C."/>
            <person name="Michelmore R."/>
        </authorList>
    </citation>
    <scope>NUCLEOTIDE SEQUENCE [LARGE SCALE GENOMIC DNA]</scope>
    <source>
        <strain evidence="1">P6</strain>
    </source>
</reference>
<organism evidence="1 2">
    <name type="scientific">Peronosclerospora sorghi</name>
    <dbReference type="NCBI Taxonomy" id="230839"/>
    <lineage>
        <taxon>Eukaryota</taxon>
        <taxon>Sar</taxon>
        <taxon>Stramenopiles</taxon>
        <taxon>Oomycota</taxon>
        <taxon>Peronosporomycetes</taxon>
        <taxon>Peronosporales</taxon>
        <taxon>Peronosporaceae</taxon>
        <taxon>Peronosclerospora</taxon>
    </lineage>
</organism>
<dbReference type="EMBL" id="CM047585">
    <property type="protein sequence ID" value="KAI9910287.1"/>
    <property type="molecule type" value="Genomic_DNA"/>
</dbReference>
<sequence>MAWRCSAVSNDGLVDNLTRAGIIQSQRVARAMKATDRALYVTPRDDPEGARLVSPAQAYQDAPQPLGFGQTISAPHMHASALEFAHASIRKMDHPRVLDVGAGSGYLTACLGNLVESDGGRVFGIECIPQLVQLAQRNIERANGELMRRGVVSIKQADGWTGLPAEAPFHFIHVGAAAVEPPQALMEQLAQGGRLVVPVGAEGSNQVLVEIHRTDEKSFTTRELMNVSFVPLVRQRTELSHPGGLRLPGQYGSHRGHPPDSMHRELERRVEETTGNIVLVLLVSPKYERLQLSRQDERSVSGQPQISFGAINALPTAHVEDYAVSSTALDDAVLALS</sequence>
<keyword evidence="2" id="KW-1185">Reference proteome</keyword>
<name>A0ACC0VVQ5_9STRA</name>
<accession>A0ACC0VVQ5</accession>
<gene>
    <name evidence="1" type="ORF">PsorP6_011074</name>
</gene>
<evidence type="ECO:0000313" key="1">
    <source>
        <dbReference type="EMBL" id="KAI9910287.1"/>
    </source>
</evidence>
<protein>
    <submittedName>
        <fullName evidence="1">Uncharacterized protein</fullName>
    </submittedName>
</protein>
<evidence type="ECO:0000313" key="2">
    <source>
        <dbReference type="Proteomes" id="UP001163321"/>
    </source>
</evidence>